<dbReference type="Proteomes" id="UP000324222">
    <property type="component" value="Unassembled WGS sequence"/>
</dbReference>
<dbReference type="EMBL" id="VSRR010002806">
    <property type="protein sequence ID" value="MPC33325.1"/>
    <property type="molecule type" value="Genomic_DNA"/>
</dbReference>
<organism evidence="1 2">
    <name type="scientific">Portunus trituberculatus</name>
    <name type="common">Swimming crab</name>
    <name type="synonym">Neptunus trituberculatus</name>
    <dbReference type="NCBI Taxonomy" id="210409"/>
    <lineage>
        <taxon>Eukaryota</taxon>
        <taxon>Metazoa</taxon>
        <taxon>Ecdysozoa</taxon>
        <taxon>Arthropoda</taxon>
        <taxon>Crustacea</taxon>
        <taxon>Multicrustacea</taxon>
        <taxon>Malacostraca</taxon>
        <taxon>Eumalacostraca</taxon>
        <taxon>Eucarida</taxon>
        <taxon>Decapoda</taxon>
        <taxon>Pleocyemata</taxon>
        <taxon>Brachyura</taxon>
        <taxon>Eubrachyura</taxon>
        <taxon>Portunoidea</taxon>
        <taxon>Portunidae</taxon>
        <taxon>Portuninae</taxon>
        <taxon>Portunus</taxon>
    </lineage>
</organism>
<keyword evidence="2" id="KW-1185">Reference proteome</keyword>
<dbReference type="AlphaFoldDB" id="A0A5B7EIT2"/>
<evidence type="ECO:0000313" key="1">
    <source>
        <dbReference type="EMBL" id="MPC33325.1"/>
    </source>
</evidence>
<comment type="caution">
    <text evidence="1">The sequence shown here is derived from an EMBL/GenBank/DDBJ whole genome shotgun (WGS) entry which is preliminary data.</text>
</comment>
<sequence length="187" mass="21494">MKDTPPVKQNYDDKKCTSYEFQWTMVESSVLRDQLNTYLGEWPHQQLKDTSWKLLHTLTGWSQPRSFTARRFGEQLLHTPWPHARQWWRGRRGPNSALHTTHSLIMSSGTQYDGRALSFRKSARENMFTTENQHGQLASSNKFLSLPYICGMQQHSPSGYFATVASVPEITSVTCRARTVCASLDHS</sequence>
<name>A0A5B7EIT2_PORTR</name>
<gene>
    <name evidence="1" type="ORF">E2C01_026669</name>
</gene>
<accession>A0A5B7EIT2</accession>
<protein>
    <submittedName>
        <fullName evidence="1">Uncharacterized protein</fullName>
    </submittedName>
</protein>
<reference evidence="1 2" key="1">
    <citation type="submission" date="2019-05" db="EMBL/GenBank/DDBJ databases">
        <title>Another draft genome of Portunus trituberculatus and its Hox gene families provides insights of decapod evolution.</title>
        <authorList>
            <person name="Jeong J.-H."/>
            <person name="Song I."/>
            <person name="Kim S."/>
            <person name="Choi T."/>
            <person name="Kim D."/>
            <person name="Ryu S."/>
            <person name="Kim W."/>
        </authorList>
    </citation>
    <scope>NUCLEOTIDE SEQUENCE [LARGE SCALE GENOMIC DNA]</scope>
    <source>
        <tissue evidence="1">Muscle</tissue>
    </source>
</reference>
<proteinExistence type="predicted"/>
<evidence type="ECO:0000313" key="2">
    <source>
        <dbReference type="Proteomes" id="UP000324222"/>
    </source>
</evidence>